<keyword evidence="2" id="KW-1185">Reference proteome</keyword>
<comment type="caution">
    <text evidence="1">The sequence shown here is derived from an EMBL/GenBank/DDBJ whole genome shotgun (WGS) entry which is preliminary data.</text>
</comment>
<dbReference type="EMBL" id="JBEPLT010000013">
    <property type="protein sequence ID" value="MET3560557.1"/>
    <property type="molecule type" value="Genomic_DNA"/>
</dbReference>
<accession>A0ABV2FPQ5</accession>
<evidence type="ECO:0000313" key="1">
    <source>
        <dbReference type="EMBL" id="MET3560557.1"/>
    </source>
</evidence>
<proteinExistence type="predicted"/>
<name>A0ABV2FPQ5_9HYPH</name>
<protein>
    <submittedName>
        <fullName evidence="1">Uncharacterized protein</fullName>
    </submittedName>
</protein>
<dbReference type="Proteomes" id="UP001549112">
    <property type="component" value="Unassembled WGS sequence"/>
</dbReference>
<organism evidence="1 2">
    <name type="scientific">Bartonella japonica</name>
    <dbReference type="NCBI Taxonomy" id="357761"/>
    <lineage>
        <taxon>Bacteria</taxon>
        <taxon>Pseudomonadati</taxon>
        <taxon>Pseudomonadota</taxon>
        <taxon>Alphaproteobacteria</taxon>
        <taxon>Hyphomicrobiales</taxon>
        <taxon>Bartonellaceae</taxon>
        <taxon>Bartonella</taxon>
    </lineage>
</organism>
<gene>
    <name evidence="1" type="ORF">ABID39_001259</name>
</gene>
<dbReference type="RefSeq" id="WP_354187028.1">
    <property type="nucleotide sequence ID" value="NZ_JBEPLT010000013.1"/>
</dbReference>
<evidence type="ECO:0000313" key="2">
    <source>
        <dbReference type="Proteomes" id="UP001549112"/>
    </source>
</evidence>
<sequence>MVETHFSQTETTEFQLLIKKYLMNNKNLFLKERVKEIEKWHNLIKERYEIAYSILGDMERKIYGMELVHNETQLKQHTKTSQILREITEIQIRITANKEKLKELDHEIHTLYINLLFSNSQ</sequence>
<reference evidence="1 2" key="1">
    <citation type="submission" date="2024-06" db="EMBL/GenBank/DDBJ databases">
        <title>Genomic Encyclopedia of Type Strains, Phase IV (KMG-IV): sequencing the most valuable type-strain genomes for metagenomic binning, comparative biology and taxonomic classification.</title>
        <authorList>
            <person name="Goeker M."/>
        </authorList>
    </citation>
    <scope>NUCLEOTIDE SEQUENCE [LARGE SCALE GENOMIC DNA]</scope>
    <source>
        <strain evidence="1 2">DSM 23650</strain>
    </source>
</reference>